<keyword evidence="6" id="KW-1185">Reference proteome</keyword>
<dbReference type="PRINTS" id="PR00455">
    <property type="entry name" value="HTHTETR"/>
</dbReference>
<dbReference type="PANTHER" id="PTHR30055">
    <property type="entry name" value="HTH-TYPE TRANSCRIPTIONAL REGULATOR RUTR"/>
    <property type="match status" value="1"/>
</dbReference>
<name>A0A9X4RFY0_9ACTN</name>
<dbReference type="InterPro" id="IPR050109">
    <property type="entry name" value="HTH-type_TetR-like_transc_reg"/>
</dbReference>
<evidence type="ECO:0000313" key="6">
    <source>
        <dbReference type="Proteomes" id="UP001152755"/>
    </source>
</evidence>
<dbReference type="InterPro" id="IPR023772">
    <property type="entry name" value="DNA-bd_HTH_TetR-type_CS"/>
</dbReference>
<dbReference type="GO" id="GO:0003700">
    <property type="term" value="F:DNA-binding transcription factor activity"/>
    <property type="evidence" value="ECO:0007669"/>
    <property type="project" value="TreeGrafter"/>
</dbReference>
<dbReference type="InterPro" id="IPR001647">
    <property type="entry name" value="HTH_TetR"/>
</dbReference>
<evidence type="ECO:0000256" key="1">
    <source>
        <dbReference type="ARBA" id="ARBA00023125"/>
    </source>
</evidence>
<sequence>MGTESRDRTATRRRSSPVTAAAPRRTRPANRKATILAVASERFAREGYHRTSMADIAAEVGISSTALYRHFRNKQDLLGRTLIDGLDRTLAGVQQAVGHPEQPDGESGPGQPGPAPDPVLAESIIAGLVDQSLTHRRLTALWQREVKALSEEDRRAVLVRVARVHRWVLRAVTALRPELDAGRGEMLAWFALSAAVSPTQHNVQLPRAVFAAQLRELTTAVIHADLPAAPATPSASDGDGVGEAGASPTVRDGSVDRVLRRELLIAAATRLFDERGYAAVGIEDIGAAAGISGPSVYHHFGSKAELLAEIVDRNEQWIRLYTARAMRGGGTSHESLVLLLRSYAEFAIEHPDLIGTTVTEVVHLPVDEARRCRRAHREGVVTWARLLQVVRPELTVDQARVAVQAATAVVGDAVRNGRLRARPHLADELVAAGTALLLGRGDESGSEGSGQPRIS</sequence>
<dbReference type="Gene3D" id="1.10.10.60">
    <property type="entry name" value="Homeodomain-like"/>
    <property type="match status" value="2"/>
</dbReference>
<feature type="region of interest" description="Disordered" evidence="3">
    <location>
        <begin position="97"/>
        <end position="117"/>
    </location>
</feature>
<dbReference type="AlphaFoldDB" id="A0A9X4RFY0"/>
<feature type="compositionally biased region" description="Basic and acidic residues" evidence="3">
    <location>
        <begin position="1"/>
        <end position="10"/>
    </location>
</feature>
<dbReference type="Proteomes" id="UP001152755">
    <property type="component" value="Unassembled WGS sequence"/>
</dbReference>
<dbReference type="PANTHER" id="PTHR30055:SF237">
    <property type="entry name" value="TRANSCRIPTIONAL REPRESSOR MCE3R"/>
    <property type="match status" value="1"/>
</dbReference>
<dbReference type="Gene3D" id="1.10.357.10">
    <property type="entry name" value="Tetracycline Repressor, domain 2"/>
    <property type="match status" value="2"/>
</dbReference>
<dbReference type="SUPFAM" id="SSF46689">
    <property type="entry name" value="Homeodomain-like"/>
    <property type="match status" value="2"/>
</dbReference>
<feature type="DNA-binding region" description="H-T-H motif" evidence="2">
    <location>
        <begin position="281"/>
        <end position="300"/>
    </location>
</feature>
<proteinExistence type="predicted"/>
<dbReference type="InterPro" id="IPR009057">
    <property type="entry name" value="Homeodomain-like_sf"/>
</dbReference>
<reference evidence="5" key="1">
    <citation type="submission" date="2022-08" db="EMBL/GenBank/DDBJ databases">
        <title>Genome analysis of Corynebacteriales strain.</title>
        <authorList>
            <person name="Lee S.D."/>
        </authorList>
    </citation>
    <scope>NUCLEOTIDE SEQUENCE</scope>
    <source>
        <strain evidence="5">D3-21</strain>
    </source>
</reference>
<dbReference type="Pfam" id="PF00440">
    <property type="entry name" value="TetR_N"/>
    <property type="match status" value="2"/>
</dbReference>
<accession>A0A9X4RFY0</accession>
<comment type="caution">
    <text evidence="5">The sequence shown here is derived from an EMBL/GenBank/DDBJ whole genome shotgun (WGS) entry which is preliminary data.</text>
</comment>
<dbReference type="PROSITE" id="PS50977">
    <property type="entry name" value="HTH_TETR_2"/>
    <property type="match status" value="2"/>
</dbReference>
<keyword evidence="1 2" id="KW-0238">DNA-binding</keyword>
<organism evidence="5 6">
    <name type="scientific">Speluncibacter jeojiensis</name>
    <dbReference type="NCBI Taxonomy" id="2710754"/>
    <lineage>
        <taxon>Bacteria</taxon>
        <taxon>Bacillati</taxon>
        <taxon>Actinomycetota</taxon>
        <taxon>Actinomycetes</taxon>
        <taxon>Mycobacteriales</taxon>
        <taxon>Speluncibacteraceae</taxon>
        <taxon>Speluncibacter</taxon>
    </lineage>
</organism>
<dbReference type="RefSeq" id="WP_332520693.1">
    <property type="nucleotide sequence ID" value="NZ_JANRHA010000017.1"/>
</dbReference>
<protein>
    <submittedName>
        <fullName evidence="5">TetR/AcrR family transcriptional regulator</fullName>
    </submittedName>
</protein>
<feature type="domain" description="HTH tetR-type" evidence="4">
    <location>
        <begin position="258"/>
        <end position="318"/>
    </location>
</feature>
<feature type="DNA-binding region" description="H-T-H motif" evidence="2">
    <location>
        <begin position="52"/>
        <end position="71"/>
    </location>
</feature>
<feature type="region of interest" description="Disordered" evidence="3">
    <location>
        <begin position="1"/>
        <end position="31"/>
    </location>
</feature>
<evidence type="ECO:0000313" key="5">
    <source>
        <dbReference type="EMBL" id="MDG3016777.1"/>
    </source>
</evidence>
<dbReference type="GO" id="GO:0000976">
    <property type="term" value="F:transcription cis-regulatory region binding"/>
    <property type="evidence" value="ECO:0007669"/>
    <property type="project" value="TreeGrafter"/>
</dbReference>
<gene>
    <name evidence="5" type="ORF">NVS88_19680</name>
</gene>
<feature type="domain" description="HTH tetR-type" evidence="4">
    <location>
        <begin position="29"/>
        <end position="89"/>
    </location>
</feature>
<evidence type="ECO:0000259" key="4">
    <source>
        <dbReference type="PROSITE" id="PS50977"/>
    </source>
</evidence>
<evidence type="ECO:0000256" key="2">
    <source>
        <dbReference type="PROSITE-ProRule" id="PRU00335"/>
    </source>
</evidence>
<dbReference type="EMBL" id="JANRHA010000017">
    <property type="protein sequence ID" value="MDG3016777.1"/>
    <property type="molecule type" value="Genomic_DNA"/>
</dbReference>
<evidence type="ECO:0000256" key="3">
    <source>
        <dbReference type="SAM" id="MobiDB-lite"/>
    </source>
</evidence>
<dbReference type="PROSITE" id="PS01081">
    <property type="entry name" value="HTH_TETR_1"/>
    <property type="match status" value="1"/>
</dbReference>